<protein>
    <submittedName>
        <fullName evidence="3">IS3 family transposase</fullName>
    </submittedName>
</protein>
<dbReference type="InterPro" id="IPR002514">
    <property type="entry name" value="Transposase_8"/>
</dbReference>
<dbReference type="PROSITE" id="PS50994">
    <property type="entry name" value="INTEGRASE"/>
    <property type="match status" value="1"/>
</dbReference>
<dbReference type="AlphaFoldDB" id="A0A5C4MUD7"/>
<gene>
    <name evidence="3" type="ORF">FHG66_10555</name>
</gene>
<dbReference type="InterPro" id="IPR010921">
    <property type="entry name" value="Trp_repressor/repl_initiator"/>
</dbReference>
<comment type="caution">
    <text evidence="3">The sequence shown here is derived from an EMBL/GenBank/DDBJ whole genome shotgun (WGS) entry which is preliminary data.</text>
</comment>
<keyword evidence="1" id="KW-0175">Coiled coil</keyword>
<sequence length="451" mass="51807">MKQTSGPTKKAPAEAVLKDIRRVTNRQFSAEEKIRIVLEGLRGEDSIAELCRREGISSSMYYGWSKEFLEAGKRRLAGDTARAATSDEVKELRREASALKEVVADLTLENRLLKKKHQRGWGRRRMRYPASEKAEIIRLVEQSHLPVRRTLEKLGIPRATFYRWYDLYQAGGPEALEDRPSRPSRVWNRIPDEVRVKVIALALEQPELSPRELAVRFTDEQKYFVSEASVYRLLKAHDLITSPAYIVVKAADEFTDKTTAPNQLWQTDFTYLKVTGWGWYYLSTVLDDFSRFVVAWKLCTTMKAEDVTTTLDLALSASGLDQVKVRHRPRLLSDNGSSYIAGDLAEWLEDKGMAHIRGAPRHPQTQGKIERWHQTLKNRILFEHYYLPVALEEQVSAFVEHYNHSRAHESLSNLTPADVYLGRGQAILAERERIKKQTLTQRRLQHHAAAA</sequence>
<dbReference type="Pfam" id="PF00665">
    <property type="entry name" value="rve"/>
    <property type="match status" value="1"/>
</dbReference>
<dbReference type="GO" id="GO:0043565">
    <property type="term" value="F:sequence-specific DNA binding"/>
    <property type="evidence" value="ECO:0007669"/>
    <property type="project" value="InterPro"/>
</dbReference>
<dbReference type="InterPro" id="IPR012337">
    <property type="entry name" value="RNaseH-like_sf"/>
</dbReference>
<feature type="coiled-coil region" evidence="1">
    <location>
        <begin position="82"/>
        <end position="116"/>
    </location>
</feature>
<organism evidence="3 4">
    <name type="scientific">Rubellimicrobium rubrum</name>
    <dbReference type="NCBI Taxonomy" id="2585369"/>
    <lineage>
        <taxon>Bacteria</taxon>
        <taxon>Pseudomonadati</taxon>
        <taxon>Pseudomonadota</taxon>
        <taxon>Alphaproteobacteria</taxon>
        <taxon>Rhodobacterales</taxon>
        <taxon>Roseobacteraceae</taxon>
        <taxon>Rubellimicrobium</taxon>
    </lineage>
</organism>
<dbReference type="SUPFAM" id="SSF48295">
    <property type="entry name" value="TrpR-like"/>
    <property type="match status" value="2"/>
</dbReference>
<dbReference type="RefSeq" id="WP_139076722.1">
    <property type="nucleotide sequence ID" value="NZ_VDFU01000010.1"/>
</dbReference>
<dbReference type="InterPro" id="IPR001584">
    <property type="entry name" value="Integrase_cat-core"/>
</dbReference>
<evidence type="ECO:0000259" key="2">
    <source>
        <dbReference type="PROSITE" id="PS50994"/>
    </source>
</evidence>
<dbReference type="InterPro" id="IPR048020">
    <property type="entry name" value="Transpos_IS3"/>
</dbReference>
<dbReference type="Gene3D" id="1.10.10.10">
    <property type="entry name" value="Winged helix-like DNA-binding domain superfamily/Winged helix DNA-binding domain"/>
    <property type="match status" value="2"/>
</dbReference>
<evidence type="ECO:0000313" key="3">
    <source>
        <dbReference type="EMBL" id="TNC49553.1"/>
    </source>
</evidence>
<dbReference type="SUPFAM" id="SSF53098">
    <property type="entry name" value="Ribonuclease H-like"/>
    <property type="match status" value="1"/>
</dbReference>
<dbReference type="GO" id="GO:0015074">
    <property type="term" value="P:DNA integration"/>
    <property type="evidence" value="ECO:0007669"/>
    <property type="project" value="InterPro"/>
</dbReference>
<dbReference type="InterPro" id="IPR050900">
    <property type="entry name" value="Transposase_IS3/IS150/IS904"/>
</dbReference>
<dbReference type="NCBIfam" id="NF033516">
    <property type="entry name" value="transpos_IS3"/>
    <property type="match status" value="1"/>
</dbReference>
<evidence type="ECO:0000313" key="4">
    <source>
        <dbReference type="Proteomes" id="UP000305887"/>
    </source>
</evidence>
<dbReference type="InterPro" id="IPR036388">
    <property type="entry name" value="WH-like_DNA-bd_sf"/>
</dbReference>
<dbReference type="EMBL" id="VDFU01000010">
    <property type="protein sequence ID" value="TNC49553.1"/>
    <property type="molecule type" value="Genomic_DNA"/>
</dbReference>
<dbReference type="PANTHER" id="PTHR46889">
    <property type="entry name" value="TRANSPOSASE INSF FOR INSERTION SEQUENCE IS3B-RELATED"/>
    <property type="match status" value="1"/>
</dbReference>
<accession>A0A5C4MUD7</accession>
<evidence type="ECO:0000256" key="1">
    <source>
        <dbReference type="SAM" id="Coils"/>
    </source>
</evidence>
<proteinExistence type="predicted"/>
<dbReference type="Pfam" id="PF13565">
    <property type="entry name" value="HTH_32"/>
    <property type="match status" value="1"/>
</dbReference>
<dbReference type="GO" id="GO:0004803">
    <property type="term" value="F:transposase activity"/>
    <property type="evidence" value="ECO:0007669"/>
    <property type="project" value="InterPro"/>
</dbReference>
<dbReference type="Pfam" id="PF01527">
    <property type="entry name" value="HTH_Tnp_1"/>
    <property type="match status" value="1"/>
</dbReference>
<dbReference type="GO" id="GO:0006313">
    <property type="term" value="P:DNA transposition"/>
    <property type="evidence" value="ECO:0007669"/>
    <property type="project" value="InterPro"/>
</dbReference>
<name>A0A5C4MUD7_9RHOB</name>
<dbReference type="OrthoDB" id="9803878at2"/>
<dbReference type="Proteomes" id="UP000305887">
    <property type="component" value="Unassembled WGS sequence"/>
</dbReference>
<reference evidence="3 4" key="1">
    <citation type="submission" date="2019-06" db="EMBL/GenBank/DDBJ databases">
        <title>YIM 131921 draft genome.</title>
        <authorList>
            <person name="Jiang L."/>
        </authorList>
    </citation>
    <scope>NUCLEOTIDE SEQUENCE [LARGE SCALE GENOMIC DNA]</scope>
    <source>
        <strain evidence="3 4">YIM 131921</strain>
    </source>
</reference>
<feature type="domain" description="Integrase catalytic" evidence="2">
    <location>
        <begin position="257"/>
        <end position="424"/>
    </location>
</feature>
<keyword evidence="4" id="KW-1185">Reference proteome</keyword>
<dbReference type="Gene3D" id="3.30.420.10">
    <property type="entry name" value="Ribonuclease H-like superfamily/Ribonuclease H"/>
    <property type="match status" value="1"/>
</dbReference>
<dbReference type="PANTHER" id="PTHR46889:SF4">
    <property type="entry name" value="TRANSPOSASE INSO FOR INSERTION SEQUENCE ELEMENT IS911B-RELATED"/>
    <property type="match status" value="1"/>
</dbReference>
<dbReference type="InterPro" id="IPR036397">
    <property type="entry name" value="RNaseH_sf"/>
</dbReference>